<accession>A0A9D4M932</accession>
<reference evidence="1" key="1">
    <citation type="journal article" date="2019" name="bioRxiv">
        <title>The Genome of the Zebra Mussel, Dreissena polymorpha: A Resource for Invasive Species Research.</title>
        <authorList>
            <person name="McCartney M.A."/>
            <person name="Auch B."/>
            <person name="Kono T."/>
            <person name="Mallez S."/>
            <person name="Zhang Y."/>
            <person name="Obille A."/>
            <person name="Becker A."/>
            <person name="Abrahante J.E."/>
            <person name="Garbe J."/>
            <person name="Badalamenti J.P."/>
            <person name="Herman A."/>
            <person name="Mangelson H."/>
            <person name="Liachko I."/>
            <person name="Sullivan S."/>
            <person name="Sone E.D."/>
            <person name="Koren S."/>
            <person name="Silverstein K.A.T."/>
            <person name="Beckman K.B."/>
            <person name="Gohl D.M."/>
        </authorList>
    </citation>
    <scope>NUCLEOTIDE SEQUENCE</scope>
    <source>
        <strain evidence="1">Duluth1</strain>
        <tissue evidence="1">Whole animal</tissue>
    </source>
</reference>
<evidence type="ECO:0008006" key="3">
    <source>
        <dbReference type="Google" id="ProtNLM"/>
    </source>
</evidence>
<dbReference type="EMBL" id="JAIWYP010000002">
    <property type="protein sequence ID" value="KAH3873020.1"/>
    <property type="molecule type" value="Genomic_DNA"/>
</dbReference>
<evidence type="ECO:0000313" key="1">
    <source>
        <dbReference type="EMBL" id="KAH3873020.1"/>
    </source>
</evidence>
<evidence type="ECO:0000313" key="2">
    <source>
        <dbReference type="Proteomes" id="UP000828390"/>
    </source>
</evidence>
<comment type="caution">
    <text evidence="1">The sequence shown here is derived from an EMBL/GenBank/DDBJ whole genome shotgun (WGS) entry which is preliminary data.</text>
</comment>
<reference evidence="1" key="2">
    <citation type="submission" date="2020-11" db="EMBL/GenBank/DDBJ databases">
        <authorList>
            <person name="McCartney M.A."/>
            <person name="Auch B."/>
            <person name="Kono T."/>
            <person name="Mallez S."/>
            <person name="Becker A."/>
            <person name="Gohl D.M."/>
            <person name="Silverstein K.A.T."/>
            <person name="Koren S."/>
            <person name="Bechman K.B."/>
            <person name="Herman A."/>
            <person name="Abrahante J.E."/>
            <person name="Garbe J."/>
        </authorList>
    </citation>
    <scope>NUCLEOTIDE SEQUENCE</scope>
    <source>
        <strain evidence="1">Duluth1</strain>
        <tissue evidence="1">Whole animal</tissue>
    </source>
</reference>
<organism evidence="1 2">
    <name type="scientific">Dreissena polymorpha</name>
    <name type="common">Zebra mussel</name>
    <name type="synonym">Mytilus polymorpha</name>
    <dbReference type="NCBI Taxonomy" id="45954"/>
    <lineage>
        <taxon>Eukaryota</taxon>
        <taxon>Metazoa</taxon>
        <taxon>Spiralia</taxon>
        <taxon>Lophotrochozoa</taxon>
        <taxon>Mollusca</taxon>
        <taxon>Bivalvia</taxon>
        <taxon>Autobranchia</taxon>
        <taxon>Heteroconchia</taxon>
        <taxon>Euheterodonta</taxon>
        <taxon>Imparidentia</taxon>
        <taxon>Neoheterodontei</taxon>
        <taxon>Myida</taxon>
        <taxon>Dreissenoidea</taxon>
        <taxon>Dreissenidae</taxon>
        <taxon>Dreissena</taxon>
    </lineage>
</organism>
<dbReference type="AlphaFoldDB" id="A0A9D4M932"/>
<feature type="non-terminal residue" evidence="1">
    <location>
        <position position="1"/>
    </location>
</feature>
<gene>
    <name evidence="1" type="ORF">DPMN_036245</name>
</gene>
<sequence length="130" mass="14541">MRTLIEADILHLFYGLYNDDPQSAYSIRAVAVVLFVIPRQPYGFRVNILVVVPDDLKSARVVPILKKSDKTSVDRQLVDVSGIRSDPISCGVPQGSILGPLLFLIYVNDISIERDAWCGNEVRQRLDLEA</sequence>
<proteinExistence type="predicted"/>
<name>A0A9D4M932_DREPO</name>
<protein>
    <recommendedName>
        <fullName evidence="3">Reverse transcriptase domain-containing protein</fullName>
    </recommendedName>
</protein>
<dbReference type="Proteomes" id="UP000828390">
    <property type="component" value="Unassembled WGS sequence"/>
</dbReference>
<keyword evidence="2" id="KW-1185">Reference proteome</keyword>